<dbReference type="EMBL" id="LAZR01021274">
    <property type="protein sequence ID" value="KKL85886.1"/>
    <property type="molecule type" value="Genomic_DNA"/>
</dbReference>
<organism evidence="1">
    <name type="scientific">marine sediment metagenome</name>
    <dbReference type="NCBI Taxonomy" id="412755"/>
    <lineage>
        <taxon>unclassified sequences</taxon>
        <taxon>metagenomes</taxon>
        <taxon>ecological metagenomes</taxon>
    </lineage>
</organism>
<gene>
    <name evidence="1" type="ORF">LCGC14_1950230</name>
</gene>
<accession>A0A0F9G627</accession>
<evidence type="ECO:0000313" key="1">
    <source>
        <dbReference type="EMBL" id="KKL85886.1"/>
    </source>
</evidence>
<protein>
    <submittedName>
        <fullName evidence="1">Uncharacterized protein</fullName>
    </submittedName>
</protein>
<name>A0A0F9G627_9ZZZZ</name>
<comment type="caution">
    <text evidence="1">The sequence shown here is derived from an EMBL/GenBank/DDBJ whole genome shotgun (WGS) entry which is preliminary data.</text>
</comment>
<proteinExistence type="predicted"/>
<sequence>MMEDTCEVCGELAETQPVQDIHCNTVHACTECKDRGHAAFEEFRGTIKDGQLEEENGG</sequence>
<dbReference type="AlphaFoldDB" id="A0A0F9G627"/>
<reference evidence="1" key="1">
    <citation type="journal article" date="2015" name="Nature">
        <title>Complex archaea that bridge the gap between prokaryotes and eukaryotes.</title>
        <authorList>
            <person name="Spang A."/>
            <person name="Saw J.H."/>
            <person name="Jorgensen S.L."/>
            <person name="Zaremba-Niedzwiedzka K."/>
            <person name="Martijn J."/>
            <person name="Lind A.E."/>
            <person name="van Eijk R."/>
            <person name="Schleper C."/>
            <person name="Guy L."/>
            <person name="Ettema T.J."/>
        </authorList>
    </citation>
    <scope>NUCLEOTIDE SEQUENCE</scope>
</reference>